<name>A0A9D1A0R4_9ACTN</name>
<evidence type="ECO:0000256" key="4">
    <source>
        <dbReference type="ARBA" id="ARBA00022490"/>
    </source>
</evidence>
<feature type="compositionally biased region" description="Basic and acidic residues" evidence="13">
    <location>
        <begin position="332"/>
        <end position="344"/>
    </location>
</feature>
<comment type="caution">
    <text evidence="15">The sequence shown here is derived from an EMBL/GenBank/DDBJ whole genome shotgun (WGS) entry which is preliminary data.</text>
</comment>
<evidence type="ECO:0000256" key="1">
    <source>
        <dbReference type="ARBA" id="ARBA00004496"/>
    </source>
</evidence>
<dbReference type="PROSITE" id="PS51722">
    <property type="entry name" value="G_TR_2"/>
    <property type="match status" value="1"/>
</dbReference>
<dbReference type="InterPro" id="IPR053905">
    <property type="entry name" value="EF-G-like_DII"/>
</dbReference>
<feature type="compositionally biased region" description="Low complexity" evidence="13">
    <location>
        <begin position="205"/>
        <end position="225"/>
    </location>
</feature>
<feature type="region of interest" description="Disordered" evidence="13">
    <location>
        <begin position="52"/>
        <end position="279"/>
    </location>
</feature>
<dbReference type="InterPro" id="IPR006847">
    <property type="entry name" value="IF2_N"/>
</dbReference>
<dbReference type="GO" id="GO:0003743">
    <property type="term" value="F:translation initiation factor activity"/>
    <property type="evidence" value="ECO:0007669"/>
    <property type="project" value="UniProtKB-UniRule"/>
</dbReference>
<dbReference type="Gene3D" id="3.40.50.10050">
    <property type="entry name" value="Translation initiation factor IF- 2, domain 3"/>
    <property type="match status" value="1"/>
</dbReference>
<evidence type="ECO:0000256" key="8">
    <source>
        <dbReference type="ARBA" id="ARBA00023134"/>
    </source>
</evidence>
<evidence type="ECO:0000259" key="14">
    <source>
        <dbReference type="PROSITE" id="PS51722"/>
    </source>
</evidence>
<dbReference type="PROSITE" id="PS01176">
    <property type="entry name" value="IF2"/>
    <property type="match status" value="1"/>
</dbReference>
<dbReference type="Pfam" id="PF22042">
    <property type="entry name" value="EF-G_D2"/>
    <property type="match status" value="1"/>
</dbReference>
<dbReference type="PANTHER" id="PTHR43381:SF5">
    <property type="entry name" value="TR-TYPE G DOMAIN-CONTAINING PROTEIN"/>
    <property type="match status" value="1"/>
</dbReference>
<dbReference type="Gene3D" id="1.10.10.2480">
    <property type="match status" value="1"/>
</dbReference>
<comment type="subcellular location">
    <subcellularLocation>
        <location evidence="1 10 12">Cytoplasm</location>
    </subcellularLocation>
</comment>
<dbReference type="PANTHER" id="PTHR43381">
    <property type="entry name" value="TRANSLATION INITIATION FACTOR IF-2-RELATED"/>
    <property type="match status" value="1"/>
</dbReference>
<evidence type="ECO:0000313" key="15">
    <source>
        <dbReference type="EMBL" id="HIR01690.1"/>
    </source>
</evidence>
<comment type="similarity">
    <text evidence="2 10 11">Belongs to the TRAFAC class translation factor GTPase superfamily. Classic translation factor GTPase family. IF-2 subfamily.</text>
</comment>
<dbReference type="InterPro" id="IPR005225">
    <property type="entry name" value="Small_GTP-bd"/>
</dbReference>
<dbReference type="GO" id="GO:0005829">
    <property type="term" value="C:cytosol"/>
    <property type="evidence" value="ECO:0007669"/>
    <property type="project" value="TreeGrafter"/>
</dbReference>
<dbReference type="Gene3D" id="2.40.30.10">
    <property type="entry name" value="Translation factors"/>
    <property type="match status" value="2"/>
</dbReference>
<keyword evidence="5 10" id="KW-0396">Initiation factor</keyword>
<feature type="binding site" evidence="10">
    <location>
        <begin position="446"/>
        <end position="453"/>
    </location>
    <ligand>
        <name>GTP</name>
        <dbReference type="ChEBI" id="CHEBI:37565"/>
    </ligand>
</feature>
<dbReference type="FunFam" id="3.40.50.10050:FF:000001">
    <property type="entry name" value="Translation initiation factor IF-2"/>
    <property type="match status" value="1"/>
</dbReference>
<dbReference type="InterPro" id="IPR000795">
    <property type="entry name" value="T_Tr_GTP-bd_dom"/>
</dbReference>
<dbReference type="InterPro" id="IPR009000">
    <property type="entry name" value="Transl_B-barrel_sf"/>
</dbReference>
<dbReference type="FunFam" id="2.40.30.10:FF:000007">
    <property type="entry name" value="Translation initiation factor IF-2"/>
    <property type="match status" value="1"/>
</dbReference>
<dbReference type="InterPro" id="IPR044145">
    <property type="entry name" value="IF2_II"/>
</dbReference>
<dbReference type="EMBL" id="DVGB01000063">
    <property type="protein sequence ID" value="HIR01690.1"/>
    <property type="molecule type" value="Genomic_DNA"/>
</dbReference>
<feature type="compositionally biased region" description="Basic and acidic residues" evidence="13">
    <location>
        <begin position="144"/>
        <end position="182"/>
    </location>
</feature>
<proteinExistence type="inferred from homology"/>
<dbReference type="CDD" id="cd03692">
    <property type="entry name" value="mtIF2_IVc"/>
    <property type="match status" value="1"/>
</dbReference>
<comment type="function">
    <text evidence="9 10 11">One of the essential components for the initiation of protein synthesis. Protects formylmethionyl-tRNA from spontaneous hydrolysis and promotes its binding to the 30S ribosomal subunits. Also involved in the hydrolysis of GTP during the formation of the 70S ribosomal complex.</text>
</comment>
<keyword evidence="7 10" id="KW-0648">Protein biosynthesis</keyword>
<evidence type="ECO:0000256" key="5">
    <source>
        <dbReference type="ARBA" id="ARBA00022540"/>
    </source>
</evidence>
<dbReference type="SUPFAM" id="SSF52540">
    <property type="entry name" value="P-loop containing nucleoside triphosphate hydrolases"/>
    <property type="match status" value="1"/>
</dbReference>
<feature type="compositionally biased region" description="Basic residues" evidence="13">
    <location>
        <begin position="322"/>
        <end position="331"/>
    </location>
</feature>
<dbReference type="CDD" id="cd03702">
    <property type="entry name" value="IF2_mtIF2_II"/>
    <property type="match status" value="1"/>
</dbReference>
<evidence type="ECO:0000256" key="2">
    <source>
        <dbReference type="ARBA" id="ARBA00007733"/>
    </source>
</evidence>
<dbReference type="GO" id="GO:0003924">
    <property type="term" value="F:GTPase activity"/>
    <property type="evidence" value="ECO:0007669"/>
    <property type="project" value="UniProtKB-UniRule"/>
</dbReference>
<dbReference type="NCBIfam" id="TIGR00231">
    <property type="entry name" value="small_GTP"/>
    <property type="match status" value="1"/>
</dbReference>
<reference evidence="15" key="2">
    <citation type="journal article" date="2021" name="PeerJ">
        <title>Extensive microbial diversity within the chicken gut microbiome revealed by metagenomics and culture.</title>
        <authorList>
            <person name="Gilroy R."/>
            <person name="Ravi A."/>
            <person name="Getino M."/>
            <person name="Pursley I."/>
            <person name="Horton D.L."/>
            <person name="Alikhan N.F."/>
            <person name="Baker D."/>
            <person name="Gharbi K."/>
            <person name="Hall N."/>
            <person name="Watson M."/>
            <person name="Adriaenssens E.M."/>
            <person name="Foster-Nyarko E."/>
            <person name="Jarju S."/>
            <person name="Secka A."/>
            <person name="Antonio M."/>
            <person name="Oren A."/>
            <person name="Chaudhuri R.R."/>
            <person name="La Ragione R."/>
            <person name="Hildebrand F."/>
            <person name="Pallen M.J."/>
        </authorList>
    </citation>
    <scope>NUCLEOTIDE SEQUENCE</scope>
    <source>
        <strain evidence="15">ChiGjej1B1-2707</strain>
    </source>
</reference>
<evidence type="ECO:0000256" key="12">
    <source>
        <dbReference type="RuleBase" id="RU000645"/>
    </source>
</evidence>
<keyword evidence="8 10" id="KW-0342">GTP-binding</keyword>
<evidence type="ECO:0000256" key="11">
    <source>
        <dbReference type="RuleBase" id="RU000644"/>
    </source>
</evidence>
<evidence type="ECO:0000256" key="6">
    <source>
        <dbReference type="ARBA" id="ARBA00022741"/>
    </source>
</evidence>
<feature type="binding site" evidence="10">
    <location>
        <begin position="546"/>
        <end position="549"/>
    </location>
    <ligand>
        <name>GTP</name>
        <dbReference type="ChEBI" id="CHEBI:37565"/>
    </ligand>
</feature>
<feature type="region of interest" description="Disordered" evidence="13">
    <location>
        <begin position="313"/>
        <end position="344"/>
    </location>
</feature>
<keyword evidence="6 10" id="KW-0547">Nucleotide-binding</keyword>
<dbReference type="Pfam" id="PF11987">
    <property type="entry name" value="IF-2"/>
    <property type="match status" value="1"/>
</dbReference>
<dbReference type="InterPro" id="IPR036925">
    <property type="entry name" value="TIF_IF2_dom3_sf"/>
</dbReference>
<dbReference type="Pfam" id="PF03144">
    <property type="entry name" value="GTP_EFTU_D2"/>
    <property type="match status" value="1"/>
</dbReference>
<dbReference type="InterPro" id="IPR027417">
    <property type="entry name" value="P-loop_NTPase"/>
</dbReference>
<feature type="compositionally biased region" description="Basic and acidic residues" evidence="13">
    <location>
        <begin position="52"/>
        <end position="104"/>
    </location>
</feature>
<dbReference type="SUPFAM" id="SSF50447">
    <property type="entry name" value="Translation proteins"/>
    <property type="match status" value="2"/>
</dbReference>
<dbReference type="AlphaFoldDB" id="A0A9D1A0R4"/>
<feature type="binding site" evidence="10">
    <location>
        <begin position="492"/>
        <end position="496"/>
    </location>
    <ligand>
        <name>GTP</name>
        <dbReference type="ChEBI" id="CHEBI:37565"/>
    </ligand>
</feature>
<dbReference type="Pfam" id="PF04760">
    <property type="entry name" value="IF2_N"/>
    <property type="match status" value="2"/>
</dbReference>
<protein>
    <recommendedName>
        <fullName evidence="3 10">Translation initiation factor IF-2</fullName>
    </recommendedName>
</protein>
<dbReference type="Pfam" id="PF00009">
    <property type="entry name" value="GTP_EFTU"/>
    <property type="match status" value="1"/>
</dbReference>
<evidence type="ECO:0000256" key="10">
    <source>
        <dbReference type="HAMAP-Rule" id="MF_00100"/>
    </source>
</evidence>
<dbReference type="InterPro" id="IPR015760">
    <property type="entry name" value="TIF_IF2"/>
</dbReference>
<dbReference type="InterPro" id="IPR023115">
    <property type="entry name" value="TIF_IF2_dom3"/>
</dbReference>
<evidence type="ECO:0000256" key="9">
    <source>
        <dbReference type="ARBA" id="ARBA00025162"/>
    </source>
</evidence>
<dbReference type="HAMAP" id="MF_00100_B">
    <property type="entry name" value="IF_2_B"/>
    <property type="match status" value="1"/>
</dbReference>
<reference evidence="15" key="1">
    <citation type="submission" date="2020-10" db="EMBL/GenBank/DDBJ databases">
        <authorList>
            <person name="Gilroy R."/>
        </authorList>
    </citation>
    <scope>NUCLEOTIDE SEQUENCE</scope>
    <source>
        <strain evidence="15">ChiGjej1B1-2707</strain>
    </source>
</reference>
<dbReference type="Proteomes" id="UP000824261">
    <property type="component" value="Unassembled WGS sequence"/>
</dbReference>
<evidence type="ECO:0000256" key="7">
    <source>
        <dbReference type="ARBA" id="ARBA00022917"/>
    </source>
</evidence>
<evidence type="ECO:0000256" key="3">
    <source>
        <dbReference type="ARBA" id="ARBA00020675"/>
    </source>
</evidence>
<accession>A0A9D1A0R4</accession>
<keyword evidence="4 10" id="KW-0963">Cytoplasm</keyword>
<dbReference type="FunFam" id="3.40.50.300:FF:000019">
    <property type="entry name" value="Translation initiation factor IF-2"/>
    <property type="match status" value="1"/>
</dbReference>
<sequence>MASMRVHELAKEFGMSSKELLDRLRGMKIPAKSHASVLADAYVEKIRKNLEPEIKQRAGQLKGEEAEKLDEERRHAAEKKAAEAAERRAAVEKERAMREAERAQRSGGRGAAARRDAHAPVQEQGKQAPKRLENSPFSALENQIKSEKERVAREAAEAKQRARAEALAREVAKKRAVEERLAAAHGGKKQAAKPADTAAPKKKAPGLTPLSRSSGFSSLLSQIESEQSRLASEQEARKAAAKNGPRKGKSAPQQGGGKRAQKAAAQGHSFEPDVPELTVQGAEAGEDRYAQMAVQAEKLQRDKVLAEARAAVEAASQESAGKGRRQKRKEKREKEKRERAAEAALEKGLDPTLVLDDSVIEIPQGATVAKFAELIGVQPNDVVKRLFMLGQVLTLTQSMSDELIELIADDMNRKVRVVSPEEEFAVVYHDSPEDLKPRPPVVTVMGHVDHGKTSLLDAIRHTGVVASEAGGITQHIGASVVDINGRQITFIDTPGHEAFTAMRARGAQVTDVIVLVVAADDGVMPQTIEAINHAKAADVPIVVAVNKIDKPGADPTRVRQELVEYGVIPEEWGGQNMFVEVSAKQKLHIDDLLETIILQADVLELKANPDALASGFVIEANLDKGRGPVATVLVQRGTLHPGDAVVAGTSHGRVRALINPRGQHVDAARPADPVEILGLSSVPTAGDEFRVFEDERDARKLAEERALRERLAEQEKKAHMSLDDLFNRIEEGKQTDLNLIVKADVQGSIEALRDAFEKMDQSEVRINIVHSAVGGITETDVTLAAASDAIIIGFNVRPTGKSKQQAEKEKVDIRLYRVIYQAIEDINAARVGLLSPDIVEEDTGTAEVRDTFKVPKVGTIAGCYITEGEISRDDKVRIVRDGTVIFEGKISSLRRFKDDVKTVKQGYECGIGIDGYQDIKLGDLIEGYKVVEVERTE</sequence>
<dbReference type="GO" id="GO:0005525">
    <property type="term" value="F:GTP binding"/>
    <property type="evidence" value="ECO:0007669"/>
    <property type="project" value="UniProtKB-KW"/>
</dbReference>
<dbReference type="FunFam" id="2.40.30.10:FF:000008">
    <property type="entry name" value="Translation initiation factor IF-2"/>
    <property type="match status" value="1"/>
</dbReference>
<feature type="domain" description="Tr-type G" evidence="14">
    <location>
        <begin position="437"/>
        <end position="606"/>
    </location>
</feature>
<feature type="region of interest" description="G-domain" evidence="10">
    <location>
        <begin position="440"/>
        <end position="588"/>
    </location>
</feature>
<evidence type="ECO:0000313" key="16">
    <source>
        <dbReference type="Proteomes" id="UP000824261"/>
    </source>
</evidence>
<dbReference type="NCBIfam" id="TIGR00487">
    <property type="entry name" value="IF-2"/>
    <property type="match status" value="1"/>
</dbReference>
<dbReference type="SUPFAM" id="SSF52156">
    <property type="entry name" value="Initiation factor IF2/eIF5b, domain 3"/>
    <property type="match status" value="1"/>
</dbReference>
<organism evidence="15 16">
    <name type="scientific">Candidatus Aveggerthella stercoripullorum</name>
    <dbReference type="NCBI Taxonomy" id="2840688"/>
    <lineage>
        <taxon>Bacteria</taxon>
        <taxon>Bacillati</taxon>
        <taxon>Actinomycetota</taxon>
        <taxon>Coriobacteriia</taxon>
        <taxon>Eggerthellales</taxon>
        <taxon>Eggerthellaceae</taxon>
        <taxon>Eggerthellaceae incertae sedis</taxon>
        <taxon>Candidatus Aveggerthella</taxon>
    </lineage>
</organism>
<gene>
    <name evidence="10 15" type="primary">infB</name>
    <name evidence="15" type="ORF">IAA69_05440</name>
</gene>
<dbReference type="InterPro" id="IPR004161">
    <property type="entry name" value="EFTu-like_2"/>
</dbReference>
<dbReference type="Gene3D" id="3.40.50.300">
    <property type="entry name" value="P-loop containing nucleotide triphosphate hydrolases"/>
    <property type="match status" value="1"/>
</dbReference>
<dbReference type="InterPro" id="IPR000178">
    <property type="entry name" value="TF_IF2_bacterial-like"/>
</dbReference>
<evidence type="ECO:0000256" key="13">
    <source>
        <dbReference type="SAM" id="MobiDB-lite"/>
    </source>
</evidence>
<dbReference type="CDD" id="cd01887">
    <property type="entry name" value="IF2_eIF5B"/>
    <property type="match status" value="1"/>
</dbReference>